<keyword evidence="14" id="KW-0645">Protease</keyword>
<evidence type="ECO:0000259" key="13">
    <source>
        <dbReference type="Pfam" id="PF00768"/>
    </source>
</evidence>
<feature type="active site" description="Acyl-ester intermediate" evidence="7">
    <location>
        <position position="177"/>
    </location>
</feature>
<proteinExistence type="inferred from homology"/>
<dbReference type="InterPro" id="IPR012338">
    <property type="entry name" value="Beta-lactam/transpept-like"/>
</dbReference>
<gene>
    <name evidence="14" type="ORF">BJL86_0990</name>
</gene>
<sequence>MPIRPTLRTHRAIALSAVMGLGVATAPVLAAPGAVAPAYAQDVGADPMAEQTIQPGVAGLDPSVDITEAPDPQPLPTEPNFQYFSTPRDLTGCPYTQTPPPPVDESEVPQPGQRAPEAPPIPDEPAGGEKLGGCEPVAEQDFVVPPDITASGWIVADADSRKVLAAQDPHGRYRPASIIKTLLALVVLDHLDLDKVVTLTDEDLEGAEGTLVGLGAGGEYSLRTIFSGLLLISGNDAAYALANQLGGEERTLELMREKCEELGCTDTNPTSISGLDKPGNMTSAYDMSLMFSAALKNDVYRDIVTTERIGFPGYPAGPAAAPPNPDDPPADEPGATDDAGNVDNGDGSMTTPDGELVRKGFVVYNDNRLLEEYPGTIGGKTGFTDDARQTFVAGAERDGRKLVVVLMDGTSTPKTSFEQAQELLDAGFATAPDTEGIGELVGSSDDAAQAAGAHSDGTPKEPGNDDSDGILATISDRVPVAAWFGIAALLAVCLLFVRAGRKR</sequence>
<name>A0A173LIQ4_9ACTN</name>
<dbReference type="GO" id="GO:0006508">
    <property type="term" value="P:proteolysis"/>
    <property type="evidence" value="ECO:0007669"/>
    <property type="project" value="InterPro"/>
</dbReference>
<dbReference type="Proteomes" id="UP000186104">
    <property type="component" value="Chromosome"/>
</dbReference>
<keyword evidence="4" id="KW-0133">Cell shape</keyword>
<evidence type="ECO:0000313" key="15">
    <source>
        <dbReference type="Proteomes" id="UP000186104"/>
    </source>
</evidence>
<feature type="domain" description="Peptidase S11 D-alanyl-D-alanine carboxypeptidase A N-terminal" evidence="13">
    <location>
        <begin position="144"/>
        <end position="306"/>
    </location>
</feature>
<feature type="chain" id="PRO_5039515403" evidence="12">
    <location>
        <begin position="31"/>
        <end position="503"/>
    </location>
</feature>
<dbReference type="RefSeq" id="WP_156515447.1">
    <property type="nucleotide sequence ID" value="NZ_CP015961.1"/>
</dbReference>
<keyword evidence="11" id="KW-0812">Transmembrane</keyword>
<keyword evidence="14" id="KW-0121">Carboxypeptidase</keyword>
<dbReference type="GO" id="GO:0008360">
    <property type="term" value="P:regulation of cell shape"/>
    <property type="evidence" value="ECO:0007669"/>
    <property type="project" value="UniProtKB-KW"/>
</dbReference>
<accession>A0A173LIQ4</accession>
<evidence type="ECO:0000256" key="12">
    <source>
        <dbReference type="SAM" id="SignalP"/>
    </source>
</evidence>
<dbReference type="Pfam" id="PF00768">
    <property type="entry name" value="Peptidase_S11"/>
    <property type="match status" value="1"/>
</dbReference>
<evidence type="ECO:0000256" key="2">
    <source>
        <dbReference type="ARBA" id="ARBA00022729"/>
    </source>
</evidence>
<evidence type="ECO:0000256" key="11">
    <source>
        <dbReference type="SAM" id="Phobius"/>
    </source>
</evidence>
<dbReference type="PANTHER" id="PTHR21581:SF33">
    <property type="entry name" value="D-ALANYL-D-ALANINE CARBOXYPEPTIDASE DACB"/>
    <property type="match status" value="1"/>
</dbReference>
<evidence type="ECO:0000256" key="6">
    <source>
        <dbReference type="ARBA" id="ARBA00023316"/>
    </source>
</evidence>
<dbReference type="OrthoDB" id="3663940at2"/>
<dbReference type="GO" id="GO:0071555">
    <property type="term" value="P:cell wall organization"/>
    <property type="evidence" value="ECO:0007669"/>
    <property type="project" value="UniProtKB-KW"/>
</dbReference>
<dbReference type="GO" id="GO:0009252">
    <property type="term" value="P:peptidoglycan biosynthetic process"/>
    <property type="evidence" value="ECO:0007669"/>
    <property type="project" value="UniProtKB-KW"/>
</dbReference>
<protein>
    <submittedName>
        <fullName evidence="14">D-alanyl-D-alanine carboxypeptidase DacF</fullName>
    </submittedName>
</protein>
<organism evidence="14 15">
    <name type="scientific">Dietzia timorensis</name>
    <dbReference type="NCBI Taxonomy" id="499555"/>
    <lineage>
        <taxon>Bacteria</taxon>
        <taxon>Bacillati</taxon>
        <taxon>Actinomycetota</taxon>
        <taxon>Actinomycetes</taxon>
        <taxon>Mycobacteriales</taxon>
        <taxon>Dietziaceae</taxon>
        <taxon>Dietzia</taxon>
    </lineage>
</organism>
<evidence type="ECO:0000313" key="14">
    <source>
        <dbReference type="EMBL" id="ANI91783.1"/>
    </source>
</evidence>
<keyword evidence="11" id="KW-1133">Transmembrane helix</keyword>
<dbReference type="InterPro" id="IPR018044">
    <property type="entry name" value="Peptidase_S11"/>
</dbReference>
<feature type="region of interest" description="Disordered" evidence="10">
    <location>
        <begin position="313"/>
        <end position="354"/>
    </location>
</feature>
<keyword evidence="11" id="KW-0472">Membrane</keyword>
<keyword evidence="5" id="KW-0573">Peptidoglycan synthesis</keyword>
<dbReference type="InterPro" id="IPR001967">
    <property type="entry name" value="Peptidase_S11_N"/>
</dbReference>
<dbReference type="EMBL" id="CP015961">
    <property type="protein sequence ID" value="ANI91783.1"/>
    <property type="molecule type" value="Genomic_DNA"/>
</dbReference>
<evidence type="ECO:0000256" key="3">
    <source>
        <dbReference type="ARBA" id="ARBA00022801"/>
    </source>
</evidence>
<feature type="active site" evidence="7">
    <location>
        <position position="233"/>
    </location>
</feature>
<evidence type="ECO:0000256" key="1">
    <source>
        <dbReference type="ARBA" id="ARBA00007164"/>
    </source>
</evidence>
<feature type="binding site" evidence="8">
    <location>
        <position position="380"/>
    </location>
    <ligand>
        <name>substrate</name>
    </ligand>
</feature>
<evidence type="ECO:0000256" key="8">
    <source>
        <dbReference type="PIRSR" id="PIRSR618044-2"/>
    </source>
</evidence>
<dbReference type="PRINTS" id="PR00725">
    <property type="entry name" value="DADACBPTASE1"/>
</dbReference>
<comment type="similarity">
    <text evidence="1 9">Belongs to the peptidase S11 family.</text>
</comment>
<feature type="active site" description="Proton acceptor" evidence="7">
    <location>
        <position position="180"/>
    </location>
</feature>
<reference evidence="14 15" key="1">
    <citation type="submission" date="2016-06" db="EMBL/GenBank/DDBJ databases">
        <title>Complete genome sequence of a saline-alkali tolerant type strain Dietzia timorensis ID05-A0528T.</title>
        <authorList>
            <person name="Wu X."/>
        </authorList>
    </citation>
    <scope>NUCLEOTIDE SEQUENCE [LARGE SCALE GENOMIC DNA]</scope>
    <source>
        <strain evidence="14 15">ID05-A0528</strain>
    </source>
</reference>
<evidence type="ECO:0000256" key="10">
    <source>
        <dbReference type="SAM" id="MobiDB-lite"/>
    </source>
</evidence>
<evidence type="ECO:0000256" key="9">
    <source>
        <dbReference type="RuleBase" id="RU004016"/>
    </source>
</evidence>
<evidence type="ECO:0000256" key="4">
    <source>
        <dbReference type="ARBA" id="ARBA00022960"/>
    </source>
</evidence>
<feature type="region of interest" description="Disordered" evidence="10">
    <location>
        <begin position="437"/>
        <end position="468"/>
    </location>
</feature>
<keyword evidence="15" id="KW-1185">Reference proteome</keyword>
<feature type="region of interest" description="Disordered" evidence="10">
    <location>
        <begin position="55"/>
        <end position="132"/>
    </location>
</feature>
<feature type="compositionally biased region" description="Low complexity" evidence="10">
    <location>
        <begin position="442"/>
        <end position="456"/>
    </location>
</feature>
<keyword evidence="6" id="KW-0961">Cell wall biogenesis/degradation</keyword>
<evidence type="ECO:0000256" key="5">
    <source>
        <dbReference type="ARBA" id="ARBA00022984"/>
    </source>
</evidence>
<dbReference type="SUPFAM" id="SSF56601">
    <property type="entry name" value="beta-lactamase/transpeptidase-like"/>
    <property type="match status" value="1"/>
</dbReference>
<feature type="signal peptide" evidence="12">
    <location>
        <begin position="1"/>
        <end position="30"/>
    </location>
</feature>
<feature type="transmembrane region" description="Helical" evidence="11">
    <location>
        <begin position="480"/>
        <end position="497"/>
    </location>
</feature>
<dbReference type="GO" id="GO:0009002">
    <property type="term" value="F:serine-type D-Ala-D-Ala carboxypeptidase activity"/>
    <property type="evidence" value="ECO:0007669"/>
    <property type="project" value="InterPro"/>
</dbReference>
<keyword evidence="3" id="KW-0378">Hydrolase</keyword>
<dbReference type="Gene3D" id="3.40.710.10">
    <property type="entry name" value="DD-peptidase/beta-lactamase superfamily"/>
    <property type="match status" value="1"/>
</dbReference>
<dbReference type="PANTHER" id="PTHR21581">
    <property type="entry name" value="D-ALANYL-D-ALANINE CARBOXYPEPTIDASE"/>
    <property type="match status" value="1"/>
</dbReference>
<dbReference type="KEGG" id="dtm:BJL86_0990"/>
<keyword evidence="2 12" id="KW-0732">Signal</keyword>
<dbReference type="AlphaFoldDB" id="A0A173LIQ4"/>
<dbReference type="STRING" id="499555.BJL86_0990"/>
<evidence type="ECO:0000256" key="7">
    <source>
        <dbReference type="PIRSR" id="PIRSR618044-1"/>
    </source>
</evidence>